<dbReference type="GeneID" id="24595162"/>
<dbReference type="Pfam" id="PF13516">
    <property type="entry name" value="LRR_6"/>
    <property type="match status" value="2"/>
</dbReference>
<dbReference type="Proteomes" id="UP000471633">
    <property type="component" value="Unassembled WGS sequence"/>
</dbReference>
<dbReference type="SUPFAM" id="SSF52058">
    <property type="entry name" value="L domain-like"/>
    <property type="match status" value="1"/>
</dbReference>
<dbReference type="SMART" id="SM00364">
    <property type="entry name" value="LRR_BAC"/>
    <property type="match status" value="3"/>
</dbReference>
<dbReference type="Gene3D" id="3.80.10.10">
    <property type="entry name" value="Ribonuclease Inhibitor"/>
    <property type="match status" value="2"/>
</dbReference>
<dbReference type="InterPro" id="IPR027417">
    <property type="entry name" value="P-loop_NTPase"/>
</dbReference>
<dbReference type="Pfam" id="PF14580">
    <property type="entry name" value="LRR_9"/>
    <property type="match status" value="1"/>
</dbReference>
<dbReference type="EMBL" id="AMPZ03000007">
    <property type="protein sequence ID" value="KAH9580513.1"/>
    <property type="molecule type" value="Genomic_DNA"/>
</dbReference>
<dbReference type="CTD" id="24595162"/>
<comment type="caution">
    <text evidence="3">The sequence shown here is derived from an EMBL/GenBank/DDBJ whole genome shotgun (WGS) entry which is preliminary data.</text>
</comment>
<evidence type="ECO:0000313" key="4">
    <source>
        <dbReference type="Proteomes" id="UP000471633"/>
    </source>
</evidence>
<dbReference type="OrthoDB" id="6334211at2759"/>
<protein>
    <submittedName>
        <fullName evidence="3">Uncharacterized protein</fullName>
    </submittedName>
</protein>
<keyword evidence="1" id="KW-0433">Leucine-rich repeat</keyword>
<dbReference type="PANTHER" id="PTHR18849">
    <property type="entry name" value="LEUCINE RICH REPEAT PROTEIN"/>
    <property type="match status" value="1"/>
</dbReference>
<dbReference type="Pfam" id="PF00625">
    <property type="entry name" value="Guanylate_kin"/>
    <property type="match status" value="1"/>
</dbReference>
<reference evidence="3" key="3">
    <citation type="submission" date="2021-06" db="EMBL/GenBank/DDBJ databases">
        <title>Chromosome-level genome assembly for S. haematobium.</title>
        <authorList>
            <person name="Stroehlein A.J."/>
        </authorList>
    </citation>
    <scope>NUCLEOTIDE SEQUENCE</scope>
</reference>
<dbReference type="InterPro" id="IPR001611">
    <property type="entry name" value="Leu-rich_rpt"/>
</dbReference>
<dbReference type="InterPro" id="IPR008144">
    <property type="entry name" value="Guanylate_kin-like_dom"/>
</dbReference>
<dbReference type="InterPro" id="IPR008145">
    <property type="entry name" value="GK/Ca_channel_bsu"/>
</dbReference>
<name>A0A6A5D9N7_SCHHA</name>
<dbReference type="Gene3D" id="3.40.50.300">
    <property type="entry name" value="P-loop containing nucleotide triphosphate hydrolases"/>
    <property type="match status" value="1"/>
</dbReference>
<sequence>MSASTEENHCLKNLRKCSNDQSFHFSEGNLSNSNDIINSLDQIQWTNLTSLDLSSNKLRDITLLTYADKLEILNLSNNFLNNVSSVIGCKSLISLDISKNDIHELPELNRLSFLEKLNASHNPLASISGLWGCMNLRYLDMTSCHLTSSILTGLNHNEIQLGAINPLETTNTLLFYLKEKNLFDKLQPTLLGIPNLRLLNLSDNPQIFHILNYQFNRNEWCSIQTNLYNKDSLYNPSKNDPSGYGLLPTNIEYLNLQKCNIHFINGLTLMKRLHTLNLSQNQIIDDQALMPLKSLTSLQNLNLKNNPICDQNNYFERIIFQLKYLKVLDDRRVSIIDKVRSNLYYEPTLEQVAREDHRINLLHQFTKPQRLRDCTLPSLDTPYPILAIIGPVGIHKRQLRKLLCQKLDNYFAPLICHTDRLPKYKLIKQFNSVQSKDSSHNITTTQTRLNNNNNNSIENKMLYDSNSEIDGIDYYFVNTEVFNKKRIDGEFIQTAKIMGYQYGLSWEILESIARRGLAGIVVGELELLYGLRLAGLKPRSILCLPSNLYYYEKGLRANLSQIHYTQSGLLCNNDNILETLLENSEKWINWYIHRTSQLYPQIHRDNPGLFDAALSIDDTQELFQQLLLLIFDYLGINSSSEFPNIQMNDNGIPEI</sequence>
<reference evidence="3" key="2">
    <citation type="journal article" date="2019" name="Gigascience">
        <title>High-quality Schistosoma haematobium genome achieved by single-molecule and long-range sequencing.</title>
        <authorList>
            <person name="Stroehlein A.J."/>
            <person name="Korhonen P.K."/>
            <person name="Chong T.M."/>
            <person name="Lim Y.L."/>
            <person name="Chan K.G."/>
            <person name="Webster B."/>
            <person name="Rollinson D."/>
            <person name="Brindley P.J."/>
            <person name="Gasser R.B."/>
            <person name="Young N.D."/>
        </authorList>
    </citation>
    <scope>NUCLEOTIDE SEQUENCE</scope>
</reference>
<proteinExistence type="predicted"/>
<dbReference type="PROSITE" id="PS50052">
    <property type="entry name" value="GUANYLATE_KINASE_2"/>
    <property type="match status" value="1"/>
</dbReference>
<accession>A0A6A5D9N7</accession>
<evidence type="ECO:0000313" key="3">
    <source>
        <dbReference type="EMBL" id="KAH9580513.1"/>
    </source>
</evidence>
<organism evidence="3 4">
    <name type="scientific">Schistosoma haematobium</name>
    <name type="common">Blood fluke</name>
    <dbReference type="NCBI Taxonomy" id="6185"/>
    <lineage>
        <taxon>Eukaryota</taxon>
        <taxon>Metazoa</taxon>
        <taxon>Spiralia</taxon>
        <taxon>Lophotrochozoa</taxon>
        <taxon>Platyhelminthes</taxon>
        <taxon>Trematoda</taxon>
        <taxon>Digenea</taxon>
        <taxon>Strigeidida</taxon>
        <taxon>Schistosomatoidea</taxon>
        <taxon>Schistosomatidae</taxon>
        <taxon>Schistosoma</taxon>
    </lineage>
</organism>
<dbReference type="SUPFAM" id="SSF52540">
    <property type="entry name" value="P-loop containing nucleoside triphosphate hydrolases"/>
    <property type="match status" value="1"/>
</dbReference>
<evidence type="ECO:0000256" key="1">
    <source>
        <dbReference type="ARBA" id="ARBA00022614"/>
    </source>
</evidence>
<reference evidence="3" key="4">
    <citation type="journal article" date="2022" name="PLoS Pathog.">
        <title>Chromosome-level genome of Schistosoma haematobium underpins genome-wide explorations of molecular variation.</title>
        <authorList>
            <person name="Stroehlein A.J."/>
            <person name="Korhonen P.K."/>
            <person name="Lee V.V."/>
            <person name="Ralph S.A."/>
            <person name="Mentink-Kane M."/>
            <person name="You H."/>
            <person name="McManus D.P."/>
            <person name="Tchuente L.T."/>
            <person name="Stothard J.R."/>
            <person name="Kaur P."/>
            <person name="Dudchenko O."/>
            <person name="Aiden E.L."/>
            <person name="Yang B."/>
            <person name="Yang H."/>
            <person name="Emery A.M."/>
            <person name="Webster B.L."/>
            <person name="Brindley P.J."/>
            <person name="Rollinson D."/>
            <person name="Chang B.C.H."/>
            <person name="Gasser R.B."/>
            <person name="Young N.D."/>
        </authorList>
    </citation>
    <scope>NUCLEOTIDE SEQUENCE</scope>
</reference>
<dbReference type="KEGG" id="shx:MS3_00009142"/>
<gene>
    <name evidence="3" type="ORF">MS3_00009142</name>
</gene>
<evidence type="ECO:0000256" key="2">
    <source>
        <dbReference type="ARBA" id="ARBA00022737"/>
    </source>
</evidence>
<dbReference type="RefSeq" id="XP_051064885.1">
    <property type="nucleotide sequence ID" value="XM_051217473.1"/>
</dbReference>
<keyword evidence="2" id="KW-0677">Repeat</keyword>
<keyword evidence="4" id="KW-1185">Reference proteome</keyword>
<reference evidence="3" key="1">
    <citation type="journal article" date="2012" name="Nat. Genet.">
        <title>Whole-genome sequence of Schistosoma haematobium.</title>
        <authorList>
            <person name="Young N.D."/>
            <person name="Jex A.R."/>
            <person name="Li B."/>
            <person name="Liu S."/>
            <person name="Yang L."/>
            <person name="Xiong Z."/>
            <person name="Li Y."/>
            <person name="Cantacessi C."/>
            <person name="Hall R.S."/>
            <person name="Xu X."/>
            <person name="Chen F."/>
            <person name="Wu X."/>
            <person name="Zerlotini A."/>
            <person name="Oliveira G."/>
            <person name="Hofmann A."/>
            <person name="Zhang G."/>
            <person name="Fang X."/>
            <person name="Kang Y."/>
            <person name="Campbell B.E."/>
            <person name="Loukas A."/>
            <person name="Ranganathan S."/>
            <person name="Rollinson D."/>
            <person name="Rinaldi G."/>
            <person name="Brindley P.J."/>
            <person name="Yang H."/>
            <person name="Wang J."/>
            <person name="Wang J."/>
            <person name="Gasser R.B."/>
        </authorList>
    </citation>
    <scope>NUCLEOTIDE SEQUENCE</scope>
</reference>
<dbReference type="AlphaFoldDB" id="A0A6A5D9N7"/>
<dbReference type="PANTHER" id="PTHR18849:SF0">
    <property type="entry name" value="CILIA- AND FLAGELLA-ASSOCIATED PROTEIN 410-RELATED"/>
    <property type="match status" value="1"/>
</dbReference>
<dbReference type="PROSITE" id="PS51450">
    <property type="entry name" value="LRR"/>
    <property type="match status" value="5"/>
</dbReference>
<dbReference type="InterPro" id="IPR032675">
    <property type="entry name" value="LRR_dom_sf"/>
</dbReference>